<dbReference type="OrthoDB" id="5835933at2759"/>
<dbReference type="Proteomes" id="UP000270094">
    <property type="component" value="Unassembled WGS sequence"/>
</dbReference>
<dbReference type="EMBL" id="UYYB01033207">
    <property type="protein sequence ID" value="VDM73936.1"/>
    <property type="molecule type" value="Genomic_DNA"/>
</dbReference>
<sequence>MSGLGDSLPWRLAFYNAWDQWGLPLKDSIKMQAKRLATQVSNDKLMAVVPISSFIPDFNTFSVLPNLLQTVVSSTAIVVLSEVKIFIYYNMAYLPPYQL</sequence>
<evidence type="ECO:0000313" key="1">
    <source>
        <dbReference type="EMBL" id="VDM73936.1"/>
    </source>
</evidence>
<gene>
    <name evidence="1" type="ORF">SVUK_LOCUS8934</name>
</gene>
<proteinExistence type="predicted"/>
<accession>A0A3P7IUW9</accession>
<keyword evidence="2" id="KW-1185">Reference proteome</keyword>
<organism evidence="1 2">
    <name type="scientific">Strongylus vulgaris</name>
    <name type="common">Blood worm</name>
    <dbReference type="NCBI Taxonomy" id="40348"/>
    <lineage>
        <taxon>Eukaryota</taxon>
        <taxon>Metazoa</taxon>
        <taxon>Ecdysozoa</taxon>
        <taxon>Nematoda</taxon>
        <taxon>Chromadorea</taxon>
        <taxon>Rhabditida</taxon>
        <taxon>Rhabditina</taxon>
        <taxon>Rhabditomorpha</taxon>
        <taxon>Strongyloidea</taxon>
        <taxon>Strongylidae</taxon>
        <taxon>Strongylus</taxon>
    </lineage>
</organism>
<evidence type="ECO:0000313" key="2">
    <source>
        <dbReference type="Proteomes" id="UP000270094"/>
    </source>
</evidence>
<protein>
    <submittedName>
        <fullName evidence="1">Uncharacterized protein</fullName>
    </submittedName>
</protein>
<name>A0A3P7IUW9_STRVU</name>
<dbReference type="AlphaFoldDB" id="A0A3P7IUW9"/>
<reference evidence="1 2" key="1">
    <citation type="submission" date="2018-11" db="EMBL/GenBank/DDBJ databases">
        <authorList>
            <consortium name="Pathogen Informatics"/>
        </authorList>
    </citation>
    <scope>NUCLEOTIDE SEQUENCE [LARGE SCALE GENOMIC DNA]</scope>
</reference>